<keyword evidence="4" id="KW-0808">Transferase</keyword>
<dbReference type="GO" id="GO:0005886">
    <property type="term" value="C:plasma membrane"/>
    <property type="evidence" value="ECO:0007669"/>
    <property type="project" value="UniProtKB-SubCell"/>
</dbReference>
<feature type="transmembrane region" description="Helical" evidence="8">
    <location>
        <begin position="299"/>
        <end position="322"/>
    </location>
</feature>
<evidence type="ECO:0000313" key="10">
    <source>
        <dbReference type="EMBL" id="GER81510.1"/>
    </source>
</evidence>
<feature type="transmembrane region" description="Helical" evidence="8">
    <location>
        <begin position="189"/>
        <end position="222"/>
    </location>
</feature>
<evidence type="ECO:0000256" key="1">
    <source>
        <dbReference type="ARBA" id="ARBA00004651"/>
    </source>
</evidence>
<keyword evidence="6 8" id="KW-1133">Transmembrane helix</keyword>
<dbReference type="AlphaFoldDB" id="A0A5J4K3Y6"/>
<name>A0A5J4K3Y6_9CHLR</name>
<comment type="subcellular location">
    <subcellularLocation>
        <location evidence="1">Cell membrane</location>
        <topology evidence="1">Multi-pass membrane protein</topology>
    </subcellularLocation>
</comment>
<feature type="transmembrane region" description="Helical" evidence="8">
    <location>
        <begin position="103"/>
        <end position="126"/>
    </location>
</feature>
<keyword evidence="3" id="KW-0328">Glycosyltransferase</keyword>
<keyword evidence="2" id="KW-1003">Cell membrane</keyword>
<feature type="transmembrane region" description="Helical" evidence="8">
    <location>
        <begin position="70"/>
        <end position="91"/>
    </location>
</feature>
<feature type="transmembrane region" description="Helical" evidence="8">
    <location>
        <begin position="361"/>
        <end position="381"/>
    </location>
</feature>
<evidence type="ECO:0000256" key="2">
    <source>
        <dbReference type="ARBA" id="ARBA00022475"/>
    </source>
</evidence>
<organism evidence="10 11">
    <name type="scientific">Thermogemmatispora aurantia</name>
    <dbReference type="NCBI Taxonomy" id="2045279"/>
    <lineage>
        <taxon>Bacteria</taxon>
        <taxon>Bacillati</taxon>
        <taxon>Chloroflexota</taxon>
        <taxon>Ktedonobacteria</taxon>
        <taxon>Thermogemmatisporales</taxon>
        <taxon>Thermogemmatisporaceae</taxon>
        <taxon>Thermogemmatispora</taxon>
    </lineage>
</organism>
<dbReference type="Proteomes" id="UP000334820">
    <property type="component" value="Unassembled WGS sequence"/>
</dbReference>
<reference evidence="10 11" key="1">
    <citation type="journal article" date="2019" name="Int. J. Syst. Evol. Microbiol.">
        <title>Thermogemmatispora aurantia sp. nov. and Thermogemmatispora argillosa sp. nov., within the class Ktedonobacteria, and emended description of the genus Thermogemmatispora.</title>
        <authorList>
            <person name="Zheng Y."/>
            <person name="Wang C.M."/>
            <person name="Sakai Y."/>
            <person name="Abe K."/>
            <person name="Yokota A."/>
            <person name="Yabe S."/>
        </authorList>
    </citation>
    <scope>NUCLEOTIDE SEQUENCE [LARGE SCALE GENOMIC DNA]</scope>
    <source>
        <strain evidence="10 11">A1-2</strain>
    </source>
</reference>
<dbReference type="Pfam" id="PF02366">
    <property type="entry name" value="PMT"/>
    <property type="match status" value="1"/>
</dbReference>
<dbReference type="PANTHER" id="PTHR33908">
    <property type="entry name" value="MANNOSYLTRANSFERASE YKCB-RELATED"/>
    <property type="match status" value="1"/>
</dbReference>
<dbReference type="InterPro" id="IPR003342">
    <property type="entry name" value="ArnT-like_N"/>
</dbReference>
<keyword evidence="11" id="KW-1185">Reference proteome</keyword>
<dbReference type="RefSeq" id="WP_151726579.1">
    <property type="nucleotide sequence ID" value="NZ_BKZV01000001.1"/>
</dbReference>
<dbReference type="GO" id="GO:0000030">
    <property type="term" value="F:mannosyltransferase activity"/>
    <property type="evidence" value="ECO:0007669"/>
    <property type="project" value="InterPro"/>
</dbReference>
<dbReference type="GO" id="GO:0009103">
    <property type="term" value="P:lipopolysaccharide biosynthetic process"/>
    <property type="evidence" value="ECO:0007669"/>
    <property type="project" value="UniProtKB-ARBA"/>
</dbReference>
<accession>A0A5J4K3Y6</accession>
<keyword evidence="5 8" id="KW-0812">Transmembrane</keyword>
<feature type="transmembrane region" description="Helical" evidence="8">
    <location>
        <begin position="161"/>
        <end position="183"/>
    </location>
</feature>
<sequence>MKLVIRWRPLALIALTVLGLALRLYGLNWDDGNSFHPDEREILFHVVAIARPTSWAQFLDAAHSPLNPQFFAYGSFPIYLLAAVGAVLKPFFPALGNFATLTLLGRAISALFDSGTIVLTALLALLLVEDEQPGRPRAWAVALLAAALVVFTPLQLQLSHFYAVDTILVFFITLTVLACVALVKSEHPLRWALLAGLGYGLALATKFSAAPLIVPLGLAFGLRWWRQGSLQGWGLFLLSLVTTVLVFFVAMPYAFLDARDFIQQVSFQGDLARGLIDLPYVRQFAGTIPYLYELQNMVLWGQGLTLGLTALAGLLWLCWYLLSRRLLSAWLVPLSWVVVYGAITGSFYVKFMRYMLPLYPFLTLLAALLLLQILVWLERWLTHRRGQVEGKIGAGRGPLARAIGYGLVGVVLAGTAFQGLALLNVYSEPNTRVMASRWIYAHLPPGSVLTYEQWDDPLPVPVDGHDPSIYRQATYLNAAGQPQTGLDLYGDDTPQKACTLAKLLPTVDAITMPTDRLDKSIPRLPARYPLTIHYYQLLFSGQLGFHLAAQFVVRPHLFGITLDDSGADESYSVFDHPVARIFVRDTPYPYTPQQLFEKLVTGVHWPQPVSSLSCAFSAP</sequence>
<evidence type="ECO:0000256" key="8">
    <source>
        <dbReference type="SAM" id="Phobius"/>
    </source>
</evidence>
<feature type="domain" description="ArnT-like N-terminal" evidence="9">
    <location>
        <begin position="106"/>
        <end position="234"/>
    </location>
</feature>
<feature type="transmembrane region" description="Helical" evidence="8">
    <location>
        <begin position="402"/>
        <end position="426"/>
    </location>
</feature>
<evidence type="ECO:0000313" key="11">
    <source>
        <dbReference type="Proteomes" id="UP000334820"/>
    </source>
</evidence>
<evidence type="ECO:0000256" key="4">
    <source>
        <dbReference type="ARBA" id="ARBA00022679"/>
    </source>
</evidence>
<evidence type="ECO:0000256" key="5">
    <source>
        <dbReference type="ARBA" id="ARBA00022692"/>
    </source>
</evidence>
<feature type="transmembrane region" description="Helical" evidence="8">
    <location>
        <begin position="329"/>
        <end position="349"/>
    </location>
</feature>
<evidence type="ECO:0000256" key="6">
    <source>
        <dbReference type="ARBA" id="ARBA00022989"/>
    </source>
</evidence>
<evidence type="ECO:0000259" key="9">
    <source>
        <dbReference type="Pfam" id="PF02366"/>
    </source>
</evidence>
<proteinExistence type="predicted"/>
<dbReference type="GO" id="GO:0006493">
    <property type="term" value="P:protein O-linked glycosylation"/>
    <property type="evidence" value="ECO:0007669"/>
    <property type="project" value="InterPro"/>
</dbReference>
<feature type="transmembrane region" description="Helical" evidence="8">
    <location>
        <begin position="138"/>
        <end position="154"/>
    </location>
</feature>
<keyword evidence="7 8" id="KW-0472">Membrane</keyword>
<comment type="caution">
    <text evidence="10">The sequence shown here is derived from an EMBL/GenBank/DDBJ whole genome shotgun (WGS) entry which is preliminary data.</text>
</comment>
<dbReference type="GO" id="GO:0016763">
    <property type="term" value="F:pentosyltransferase activity"/>
    <property type="evidence" value="ECO:0007669"/>
    <property type="project" value="TreeGrafter"/>
</dbReference>
<evidence type="ECO:0000256" key="7">
    <source>
        <dbReference type="ARBA" id="ARBA00023136"/>
    </source>
</evidence>
<feature type="transmembrane region" description="Helical" evidence="8">
    <location>
        <begin position="234"/>
        <end position="256"/>
    </location>
</feature>
<dbReference type="PANTHER" id="PTHR33908:SF11">
    <property type="entry name" value="MEMBRANE PROTEIN"/>
    <property type="match status" value="1"/>
</dbReference>
<gene>
    <name evidence="10" type="ORF">KTAU_01480</name>
</gene>
<dbReference type="EMBL" id="BKZV01000001">
    <property type="protein sequence ID" value="GER81510.1"/>
    <property type="molecule type" value="Genomic_DNA"/>
</dbReference>
<dbReference type="InterPro" id="IPR050297">
    <property type="entry name" value="LipidA_mod_glycosyltrf_83"/>
</dbReference>
<evidence type="ECO:0000256" key="3">
    <source>
        <dbReference type="ARBA" id="ARBA00022676"/>
    </source>
</evidence>
<protein>
    <recommendedName>
        <fullName evidence="9">ArnT-like N-terminal domain-containing protein</fullName>
    </recommendedName>
</protein>